<reference evidence="1" key="1">
    <citation type="submission" date="2020-05" db="EMBL/GenBank/DDBJ databases">
        <authorList>
            <person name="Zeng H."/>
            <person name="Chan Y.K."/>
            <person name="Watt R.M."/>
        </authorList>
    </citation>
    <scope>NUCLEOTIDE SEQUENCE</scope>
    <source>
        <strain evidence="1">ATCC 700773</strain>
    </source>
</reference>
<dbReference type="SUPFAM" id="SSF110849">
    <property type="entry name" value="ParB/Sulfiredoxin"/>
    <property type="match status" value="1"/>
</dbReference>
<gene>
    <name evidence="1" type="ORF">HRI96_07040</name>
</gene>
<dbReference type="Proteomes" id="UP000671995">
    <property type="component" value="Chromosome"/>
</dbReference>
<accession>A0A975ICR6</accession>
<dbReference type="AlphaFoldDB" id="A0A975ICR6"/>
<reference evidence="1" key="2">
    <citation type="journal article" date="2021" name="Microbiol. Resour. Announc.">
        <title>Complete Genome Sequences of Three Human Oral Treponema parvum Isolates.</title>
        <authorList>
            <person name="Zeng H."/>
            <person name="Watt R.M."/>
        </authorList>
    </citation>
    <scope>NUCLEOTIDE SEQUENCE</scope>
    <source>
        <strain evidence="1">ATCC 700773</strain>
    </source>
</reference>
<dbReference type="InterPro" id="IPR036086">
    <property type="entry name" value="ParB/Sulfiredoxin_sf"/>
</dbReference>
<dbReference type="EMBL" id="CP054257">
    <property type="protein sequence ID" value="QTQ11968.1"/>
    <property type="molecule type" value="Genomic_DNA"/>
</dbReference>
<protein>
    <submittedName>
        <fullName evidence="1">Transcriptional regulator</fullName>
    </submittedName>
</protein>
<sequence length="299" mass="34825">MNDMNSDRDFSKAYNKALVHEIQSLLNPGEASLISFADVKELLKPQNESYEGIKTVPVASIVGSEDRYRDFDKEFFPKNLHLKSRWESIDNAINSGITLPPINLYEVGGLYFVRDGNHRVSVAKAQGIEFIDAEVVSLKTEIKLKPGQSYKKIKKQVINYEKRVFYSETAFGDITDYWCLDFSAPGQYDVIYNHILAHKNYMDQNHAETTSMPDVIMSWYKSVYMPIIQLISKKHILKRFPGRTQSDLYVWFIKYWDELKKKFGEDYALDKTVTEFSKKYGMGFFQRLKNIMEHLSLKK</sequence>
<dbReference type="RefSeq" id="WP_210116682.1">
    <property type="nucleotide sequence ID" value="NZ_CP054257.1"/>
</dbReference>
<name>A0A975ICR6_9SPIR</name>
<proteinExistence type="predicted"/>
<organism evidence="1 2">
    <name type="scientific">Treponema parvum</name>
    <dbReference type="NCBI Taxonomy" id="138851"/>
    <lineage>
        <taxon>Bacteria</taxon>
        <taxon>Pseudomonadati</taxon>
        <taxon>Spirochaetota</taxon>
        <taxon>Spirochaetia</taxon>
        <taxon>Spirochaetales</taxon>
        <taxon>Treponemataceae</taxon>
        <taxon>Treponema</taxon>
    </lineage>
</organism>
<evidence type="ECO:0000313" key="1">
    <source>
        <dbReference type="EMBL" id="QTQ11968.1"/>
    </source>
</evidence>
<evidence type="ECO:0000313" key="2">
    <source>
        <dbReference type="Proteomes" id="UP000671995"/>
    </source>
</evidence>